<evidence type="ECO:0000313" key="8">
    <source>
        <dbReference type="Proteomes" id="UP000515156"/>
    </source>
</evidence>
<dbReference type="GeneID" id="115475473"/>
<keyword evidence="2" id="KW-0325">Glycoprotein</keyword>
<evidence type="ECO:0000256" key="1">
    <source>
        <dbReference type="ARBA" id="ARBA00022729"/>
    </source>
</evidence>
<dbReference type="InterPro" id="IPR003598">
    <property type="entry name" value="Ig_sub2"/>
</dbReference>
<dbReference type="InterPro" id="IPR013106">
    <property type="entry name" value="Ig_V-set"/>
</dbReference>
<dbReference type="InParanoid" id="A0A6P7YUX6"/>
<evidence type="ECO:0000313" key="9">
    <source>
        <dbReference type="RefSeq" id="XP_030067070.1"/>
    </source>
</evidence>
<keyword evidence="6" id="KW-1133">Transmembrane helix</keyword>
<gene>
    <name evidence="9" type="primary">LOC115475473</name>
</gene>
<dbReference type="OrthoDB" id="6159398at2759"/>
<dbReference type="SMART" id="SM00408">
    <property type="entry name" value="IGc2"/>
    <property type="match status" value="2"/>
</dbReference>
<dbReference type="Pfam" id="PF07686">
    <property type="entry name" value="V-set"/>
    <property type="match status" value="1"/>
</dbReference>
<protein>
    <submittedName>
        <fullName evidence="9">Carcinoembryonic antigen-related cell adhesion molecule 6-like isoform X1</fullName>
    </submittedName>
</protein>
<feature type="domain" description="Ig-like" evidence="7">
    <location>
        <begin position="236"/>
        <end position="315"/>
    </location>
</feature>
<keyword evidence="1" id="KW-0732">Signal</keyword>
<reference evidence="9" key="1">
    <citation type="submission" date="2025-08" db="UniProtKB">
        <authorList>
            <consortium name="RefSeq"/>
        </authorList>
    </citation>
    <scope>IDENTIFICATION</scope>
</reference>
<dbReference type="FunFam" id="2.60.40.10:FF:000244">
    <property type="entry name" value="carcinoembryonic antigen-related cell adhesion molecule 16"/>
    <property type="match status" value="1"/>
</dbReference>
<keyword evidence="8" id="KW-1185">Reference proteome</keyword>
<dbReference type="PANTHER" id="PTHR44427:SF1">
    <property type="entry name" value="CARCINOEMBRYONIC ANTIGEN-RELATED CELL ADHESION MOLECULE 1"/>
    <property type="match status" value="1"/>
</dbReference>
<evidence type="ECO:0000256" key="4">
    <source>
        <dbReference type="ARBA" id="ARBA00038222"/>
    </source>
</evidence>
<dbReference type="InterPro" id="IPR007110">
    <property type="entry name" value="Ig-like_dom"/>
</dbReference>
<feature type="compositionally biased region" description="Basic and acidic residues" evidence="5">
    <location>
        <begin position="418"/>
        <end position="432"/>
    </location>
</feature>
<dbReference type="InterPro" id="IPR013783">
    <property type="entry name" value="Ig-like_fold"/>
</dbReference>
<dbReference type="FunCoup" id="A0A6P7YUX6">
    <property type="interactions" value="270"/>
</dbReference>
<feature type="region of interest" description="Disordered" evidence="5">
    <location>
        <begin position="372"/>
        <end position="432"/>
    </location>
</feature>
<dbReference type="PANTHER" id="PTHR44427">
    <property type="entry name" value="CARCINOEMBRYONIC ANTIGEN-RELATED CELL ADHESION MOLECULE 19"/>
    <property type="match status" value="1"/>
</dbReference>
<dbReference type="Proteomes" id="UP000515156">
    <property type="component" value="Chromosome 8"/>
</dbReference>
<feature type="domain" description="Ig-like" evidence="7">
    <location>
        <begin position="146"/>
        <end position="231"/>
    </location>
</feature>
<dbReference type="RefSeq" id="XP_030067070.1">
    <property type="nucleotide sequence ID" value="XM_030211210.1"/>
</dbReference>
<feature type="compositionally biased region" description="Polar residues" evidence="5">
    <location>
        <begin position="372"/>
        <end position="398"/>
    </location>
</feature>
<dbReference type="SMART" id="SM00409">
    <property type="entry name" value="IG"/>
    <property type="match status" value="3"/>
</dbReference>
<sequence length="432" mass="46934">MDLIVCSRALAIRGVILTVFLSLWSQQISAQVSVVPIPKTVMVGENVLLSVSGVTGTILLFSWHKGERSTDKNQMLNYSPNTTPPEQIEEPYKGRVRVFPNCSMEILGVNTNDNGSYTVSIQTRGGQQQQQQATVTIIVYEKVSKPNVTSNLACPVEYKDSITLTCVTTNTTQIILWSKDSQKLPSDDRTSLSQENRTLTITNVSSADSGNYQCEVMNSVSHSTSDLYTLTVCYGPKNVKITPQGPITQPLKSQLTLNCMAESVPAPDYTWTLNGTIKGHEGKLVLTEITIHDQGNYTCEANNSVTQLSGSASVYVNVTGNAASGTDNGSGSLPGWAIAVIVIAILIVVALIAACVYYFLLRDKSKSNDISMKESTLNSRSDPHLRSSSKNPATQTGEEVNYSEVTFKPGALKPTQPKLKENTTEYAEISRT</sequence>
<evidence type="ECO:0000256" key="6">
    <source>
        <dbReference type="SAM" id="Phobius"/>
    </source>
</evidence>
<dbReference type="AlphaFoldDB" id="A0A6P7YUX6"/>
<accession>A0A6P7YUX6</accession>
<keyword evidence="3" id="KW-0393">Immunoglobulin domain</keyword>
<dbReference type="InterPro" id="IPR036179">
    <property type="entry name" value="Ig-like_dom_sf"/>
</dbReference>
<dbReference type="Pfam" id="PF13927">
    <property type="entry name" value="Ig_3"/>
    <property type="match status" value="2"/>
</dbReference>
<comment type="similarity">
    <text evidence="4">Belongs to the immunoglobulin superfamily. CEA family.</text>
</comment>
<dbReference type="SUPFAM" id="SSF48726">
    <property type="entry name" value="Immunoglobulin"/>
    <property type="match status" value="3"/>
</dbReference>
<feature type="transmembrane region" description="Helical" evidence="6">
    <location>
        <begin position="336"/>
        <end position="360"/>
    </location>
</feature>
<dbReference type="InterPro" id="IPR003599">
    <property type="entry name" value="Ig_sub"/>
</dbReference>
<evidence type="ECO:0000256" key="5">
    <source>
        <dbReference type="SAM" id="MobiDB-lite"/>
    </source>
</evidence>
<dbReference type="InterPro" id="IPR050831">
    <property type="entry name" value="CEA_cell_adhesion"/>
</dbReference>
<dbReference type="Gene3D" id="2.60.40.10">
    <property type="entry name" value="Immunoglobulins"/>
    <property type="match status" value="3"/>
</dbReference>
<organism evidence="8 9">
    <name type="scientific">Microcaecilia unicolor</name>
    <dbReference type="NCBI Taxonomy" id="1415580"/>
    <lineage>
        <taxon>Eukaryota</taxon>
        <taxon>Metazoa</taxon>
        <taxon>Chordata</taxon>
        <taxon>Craniata</taxon>
        <taxon>Vertebrata</taxon>
        <taxon>Euteleostomi</taxon>
        <taxon>Amphibia</taxon>
        <taxon>Gymnophiona</taxon>
        <taxon>Siphonopidae</taxon>
        <taxon>Microcaecilia</taxon>
    </lineage>
</organism>
<dbReference type="PROSITE" id="PS50835">
    <property type="entry name" value="IG_LIKE"/>
    <property type="match status" value="2"/>
</dbReference>
<proteinExistence type="inferred from homology"/>
<evidence type="ECO:0000259" key="7">
    <source>
        <dbReference type="PROSITE" id="PS50835"/>
    </source>
</evidence>
<keyword evidence="6" id="KW-0472">Membrane</keyword>
<dbReference type="KEGG" id="muo:115475473"/>
<keyword evidence="6" id="KW-0812">Transmembrane</keyword>
<evidence type="ECO:0000256" key="2">
    <source>
        <dbReference type="ARBA" id="ARBA00023180"/>
    </source>
</evidence>
<name>A0A6P7YUX6_9AMPH</name>
<evidence type="ECO:0000256" key="3">
    <source>
        <dbReference type="ARBA" id="ARBA00023319"/>
    </source>
</evidence>